<gene>
    <name evidence="10" type="ORF">VE96_C0025G0002</name>
</gene>
<keyword evidence="5 9" id="KW-0653">Protein transport</keyword>
<sequence>MIGNILMIVQVVLAIILMVSILVQGRGTSLGEAFGGSSSFYTTRRGAERTLFVITIVVAVLFVATALVSLFFK</sequence>
<dbReference type="GO" id="GO:0015450">
    <property type="term" value="F:protein-transporting ATPase activity"/>
    <property type="evidence" value="ECO:0007669"/>
    <property type="project" value="UniProtKB-UniRule"/>
</dbReference>
<keyword evidence="8 9" id="KW-0472">Membrane</keyword>
<evidence type="ECO:0000256" key="2">
    <source>
        <dbReference type="ARBA" id="ARBA00008445"/>
    </source>
</evidence>
<organism evidence="10 11">
    <name type="scientific">candidate division Kazan bacterium GW2011_GWA1_44_22</name>
    <dbReference type="NCBI Taxonomy" id="1620410"/>
    <lineage>
        <taxon>Bacteria</taxon>
        <taxon>Bacteria division Kazan-3B-28</taxon>
    </lineage>
</organism>
<keyword evidence="6 9" id="KW-1133">Transmembrane helix</keyword>
<name>A0A0G1KV83_UNCK3</name>
<comment type="similarity">
    <text evidence="2 9">Belongs to the SecG family.</text>
</comment>
<dbReference type="NCBIfam" id="TIGR00810">
    <property type="entry name" value="secG"/>
    <property type="match status" value="1"/>
</dbReference>
<dbReference type="GO" id="GO:0005886">
    <property type="term" value="C:plasma membrane"/>
    <property type="evidence" value="ECO:0007669"/>
    <property type="project" value="UniProtKB-SubCell"/>
</dbReference>
<dbReference type="Pfam" id="PF03840">
    <property type="entry name" value="SecG"/>
    <property type="match status" value="1"/>
</dbReference>
<evidence type="ECO:0000256" key="5">
    <source>
        <dbReference type="ARBA" id="ARBA00022927"/>
    </source>
</evidence>
<evidence type="ECO:0000256" key="6">
    <source>
        <dbReference type="ARBA" id="ARBA00022989"/>
    </source>
</evidence>
<evidence type="ECO:0000256" key="9">
    <source>
        <dbReference type="RuleBase" id="RU365087"/>
    </source>
</evidence>
<keyword evidence="4 9" id="KW-0812">Transmembrane</keyword>
<dbReference type="Proteomes" id="UP000034752">
    <property type="component" value="Unassembled WGS sequence"/>
</dbReference>
<keyword evidence="9" id="KW-1003">Cell membrane</keyword>
<comment type="caution">
    <text evidence="10">The sequence shown here is derived from an EMBL/GenBank/DDBJ whole genome shotgun (WGS) entry which is preliminary data.</text>
</comment>
<reference evidence="10 11" key="1">
    <citation type="journal article" date="2015" name="Nature">
        <title>rRNA introns, odd ribosomes, and small enigmatic genomes across a large radiation of phyla.</title>
        <authorList>
            <person name="Brown C.T."/>
            <person name="Hug L.A."/>
            <person name="Thomas B.C."/>
            <person name="Sharon I."/>
            <person name="Castelle C.J."/>
            <person name="Singh A."/>
            <person name="Wilkins M.J."/>
            <person name="Williams K.H."/>
            <person name="Banfield J.F."/>
        </authorList>
    </citation>
    <scope>NUCLEOTIDE SEQUENCE [LARGE SCALE GENOMIC DNA]</scope>
</reference>
<evidence type="ECO:0000256" key="4">
    <source>
        <dbReference type="ARBA" id="ARBA00022692"/>
    </source>
</evidence>
<comment type="function">
    <text evidence="9">Involved in protein export. Participates in an early event of protein translocation.</text>
</comment>
<accession>A0A0G1KV83</accession>
<evidence type="ECO:0000313" key="11">
    <source>
        <dbReference type="Proteomes" id="UP000034752"/>
    </source>
</evidence>
<evidence type="ECO:0000256" key="1">
    <source>
        <dbReference type="ARBA" id="ARBA00004141"/>
    </source>
</evidence>
<protein>
    <recommendedName>
        <fullName evidence="9">Protein-export membrane protein SecG</fullName>
    </recommendedName>
</protein>
<proteinExistence type="inferred from homology"/>
<comment type="subcellular location">
    <subcellularLocation>
        <location evidence="9">Cell membrane</location>
        <topology evidence="9">Multi-pass membrane protein</topology>
    </subcellularLocation>
    <subcellularLocation>
        <location evidence="1">Membrane</location>
        <topology evidence="1">Multi-pass membrane protein</topology>
    </subcellularLocation>
</comment>
<evidence type="ECO:0000313" key="10">
    <source>
        <dbReference type="EMBL" id="KKT51814.1"/>
    </source>
</evidence>
<dbReference type="InterPro" id="IPR004692">
    <property type="entry name" value="SecG"/>
</dbReference>
<evidence type="ECO:0000256" key="8">
    <source>
        <dbReference type="ARBA" id="ARBA00023136"/>
    </source>
</evidence>
<evidence type="ECO:0000256" key="3">
    <source>
        <dbReference type="ARBA" id="ARBA00022448"/>
    </source>
</evidence>
<evidence type="ECO:0000256" key="7">
    <source>
        <dbReference type="ARBA" id="ARBA00023010"/>
    </source>
</evidence>
<dbReference type="EMBL" id="LCIJ01000025">
    <property type="protein sequence ID" value="KKT51814.1"/>
    <property type="molecule type" value="Genomic_DNA"/>
</dbReference>
<dbReference type="AlphaFoldDB" id="A0A0G1KV83"/>
<dbReference type="GO" id="GO:0009306">
    <property type="term" value="P:protein secretion"/>
    <property type="evidence" value="ECO:0007669"/>
    <property type="project" value="UniProtKB-UniRule"/>
</dbReference>
<keyword evidence="7 9" id="KW-0811">Translocation</keyword>
<keyword evidence="3 9" id="KW-0813">Transport</keyword>
<feature type="transmembrane region" description="Helical" evidence="9">
    <location>
        <begin position="51"/>
        <end position="72"/>
    </location>
</feature>
<feature type="transmembrane region" description="Helical" evidence="9">
    <location>
        <begin position="6"/>
        <end position="23"/>
    </location>
</feature>